<evidence type="ECO:0000313" key="6">
    <source>
        <dbReference type="Proteomes" id="UP001519921"/>
    </source>
</evidence>
<evidence type="ECO:0000313" key="5">
    <source>
        <dbReference type="EMBL" id="MBW6410527.1"/>
    </source>
</evidence>
<dbReference type="PANTHER" id="PTHR30290">
    <property type="entry name" value="PERIPLASMIC BINDING COMPONENT OF ABC TRANSPORTER"/>
    <property type="match status" value="1"/>
</dbReference>
<dbReference type="Proteomes" id="UP001519921">
    <property type="component" value="Unassembled WGS sequence"/>
</dbReference>
<comment type="caution">
    <text evidence="5">The sequence shown here is derived from an EMBL/GenBank/DDBJ whole genome shotgun (WGS) entry which is preliminary data.</text>
</comment>
<comment type="similarity">
    <text evidence="1">Belongs to the bacterial solute-binding protein 5 family.</text>
</comment>
<protein>
    <submittedName>
        <fullName evidence="5">Peptide ABC transporter substrate-binding protein</fullName>
    </submittedName>
</protein>
<name>A0ABS7APD9_9CLOT</name>
<reference evidence="5 6" key="1">
    <citation type="submission" date="2021-07" db="EMBL/GenBank/DDBJ databases">
        <title>Clostridium weizhouense sp. nov., an anaerobic bacterium isolated from activated sludge of Petroleum wastewater.</title>
        <authorList>
            <person name="Li Q."/>
        </authorList>
    </citation>
    <scope>NUCLEOTIDE SEQUENCE [LARGE SCALE GENOMIC DNA]</scope>
    <source>
        <strain evidence="5 6">YB-6</strain>
    </source>
</reference>
<proteinExistence type="inferred from homology"/>
<accession>A0ABS7APD9</accession>
<keyword evidence="3" id="KW-0732">Signal</keyword>
<evidence type="ECO:0000256" key="3">
    <source>
        <dbReference type="ARBA" id="ARBA00022729"/>
    </source>
</evidence>
<gene>
    <name evidence="5" type="ORF">KYD98_10510</name>
</gene>
<evidence type="ECO:0000256" key="1">
    <source>
        <dbReference type="ARBA" id="ARBA00005695"/>
    </source>
</evidence>
<evidence type="ECO:0000256" key="2">
    <source>
        <dbReference type="ARBA" id="ARBA00022448"/>
    </source>
</evidence>
<dbReference type="EMBL" id="JAHXPT010000007">
    <property type="protein sequence ID" value="MBW6410527.1"/>
    <property type="molecule type" value="Genomic_DNA"/>
</dbReference>
<feature type="domain" description="Solute-binding protein family 5" evidence="4">
    <location>
        <begin position="78"/>
        <end position="428"/>
    </location>
</feature>
<dbReference type="Gene3D" id="3.90.76.10">
    <property type="entry name" value="Dipeptide-binding Protein, Domain 1"/>
    <property type="match status" value="1"/>
</dbReference>
<dbReference type="Gene3D" id="3.40.190.10">
    <property type="entry name" value="Periplasmic binding protein-like II"/>
    <property type="match status" value="1"/>
</dbReference>
<keyword evidence="2" id="KW-0813">Transport</keyword>
<evidence type="ECO:0000259" key="4">
    <source>
        <dbReference type="Pfam" id="PF00496"/>
    </source>
</evidence>
<sequence>MKKYLLPISLTFIIVAFLLGFIEIDRTGTVNSDMENYLSYGVNNITTDLKNVKDLSKRDQDIICAISKGLVSKDIDNKIIPCLANQVDKRENDIEYEFKIKDDIYWSDGSKITPDDVVVFFKELLKIEDEKNIEALLDVYGAKEFKEGKTTFEKGVAITATDDKVIIRLNKKNDNFLDELTKPQYKLRKYLIMWGDMKNNYNKLIYSGDYVISSFNDDEIKFERNNYNSDNSLKSIKIVKDNSVELSMASFEIGQRDIVLDPPESELNKLDSEGKLITIPKNNGIYIYINSKNDTIPLQGRKFIYKNISNALENYKTSNSKEFELAEGSYFREDKQDLTKLQSRKVISNKEEEWNEPEVLTLLCKDNNDNRELCRCISSWFKENTDIVLKYSLVKEEEFEDQELKNRYDMILIENNANISNKKVFYNNFENYLSDSEKERIINLQSKDEKNAYDNIENKLFEEYRILPLVFYNQNIAFSKNVSNIKFDGNGNIDFSSIK</sequence>
<dbReference type="InterPro" id="IPR000914">
    <property type="entry name" value="SBP_5_dom"/>
</dbReference>
<dbReference type="SUPFAM" id="SSF53850">
    <property type="entry name" value="Periplasmic binding protein-like II"/>
    <property type="match status" value="1"/>
</dbReference>
<dbReference type="RefSeq" id="WP_219779922.1">
    <property type="nucleotide sequence ID" value="NZ_JAHXPT010000007.1"/>
</dbReference>
<dbReference type="Pfam" id="PF00496">
    <property type="entry name" value="SBP_bac_5"/>
    <property type="match status" value="1"/>
</dbReference>
<dbReference type="InterPro" id="IPR039424">
    <property type="entry name" value="SBP_5"/>
</dbReference>
<dbReference type="Gene3D" id="3.10.105.10">
    <property type="entry name" value="Dipeptide-binding Protein, Domain 3"/>
    <property type="match status" value="1"/>
</dbReference>
<keyword evidence="6" id="KW-1185">Reference proteome</keyword>
<dbReference type="PANTHER" id="PTHR30290:SF9">
    <property type="entry name" value="OLIGOPEPTIDE-BINDING PROTEIN APPA"/>
    <property type="match status" value="1"/>
</dbReference>
<organism evidence="5 6">
    <name type="scientific">Clostridium weizhouense</name>
    <dbReference type="NCBI Taxonomy" id="2859781"/>
    <lineage>
        <taxon>Bacteria</taxon>
        <taxon>Bacillati</taxon>
        <taxon>Bacillota</taxon>
        <taxon>Clostridia</taxon>
        <taxon>Eubacteriales</taxon>
        <taxon>Clostridiaceae</taxon>
        <taxon>Clostridium</taxon>
    </lineage>
</organism>